<dbReference type="RefSeq" id="WP_052675346.1">
    <property type="nucleotide sequence ID" value="NZ_JZSR01000089.1"/>
</dbReference>
<protein>
    <recommendedName>
        <fullName evidence="1">Bacterial toxin 44 domain-containing protein</fullName>
    </recommendedName>
</protein>
<evidence type="ECO:0000259" key="1">
    <source>
        <dbReference type="Pfam" id="PF15607"/>
    </source>
</evidence>
<accession>A0ABX5GMF9</accession>
<dbReference type="InterPro" id="IPR028946">
    <property type="entry name" value="Ntox44"/>
</dbReference>
<organism evidence="2 3">
    <name type="scientific">Photobacterium iliopiscarium</name>
    <dbReference type="NCBI Taxonomy" id="56192"/>
    <lineage>
        <taxon>Bacteria</taxon>
        <taxon>Pseudomonadati</taxon>
        <taxon>Pseudomonadota</taxon>
        <taxon>Gammaproteobacteria</taxon>
        <taxon>Vibrionales</taxon>
        <taxon>Vibrionaceae</taxon>
        <taxon>Photobacterium</taxon>
    </lineage>
</organism>
<reference evidence="2 3" key="1">
    <citation type="submission" date="2018-03" db="EMBL/GenBank/DDBJ databases">
        <title>Whole genome sequencing of Histamine producing bacteria.</title>
        <authorList>
            <person name="Butler K."/>
        </authorList>
    </citation>
    <scope>NUCLEOTIDE SEQUENCE [LARGE SCALE GENOMIC DNA]</scope>
    <source>
        <strain evidence="2 3">ATCC 51761</strain>
    </source>
</reference>
<dbReference type="Pfam" id="PF15607">
    <property type="entry name" value="Ntox44"/>
    <property type="match status" value="1"/>
</dbReference>
<evidence type="ECO:0000313" key="3">
    <source>
        <dbReference type="Proteomes" id="UP000241190"/>
    </source>
</evidence>
<sequence length="261" mass="30796">MSEWKLVAQTMTTPTELNDPVEIILECKHRDSALDVAAYIIDEIKRNSQSIYALKIKLANEYDAVEEEKSWSARTSKLNLFQRTANQLIKPKFVELERNYKFTAYSIWAERVGPDKEWDHKWKIAREKKFATNGETRRYHHKYQSYEYYYDIWSNIHYGYVGAFCKFSDSELLDGAGLAQFIDDLRPFDDKKVKNSKSINGAGWRKYDDITDSLSVRIGISLCRKYPKPEDLTVDILMRYIENSDYPIKEYSKIKHKCYIT</sequence>
<name>A0ABX5GMF9_9GAMM</name>
<dbReference type="EMBL" id="PYOP01000055">
    <property type="protein sequence ID" value="PSW91247.1"/>
    <property type="molecule type" value="Genomic_DNA"/>
</dbReference>
<proteinExistence type="predicted"/>
<dbReference type="Proteomes" id="UP000241190">
    <property type="component" value="Unassembled WGS sequence"/>
</dbReference>
<feature type="domain" description="Bacterial toxin 44" evidence="1">
    <location>
        <begin position="108"/>
        <end position="222"/>
    </location>
</feature>
<gene>
    <name evidence="2" type="ORF">C9J52_19535</name>
</gene>
<evidence type="ECO:0000313" key="2">
    <source>
        <dbReference type="EMBL" id="PSW91247.1"/>
    </source>
</evidence>
<comment type="caution">
    <text evidence="2">The sequence shown here is derived from an EMBL/GenBank/DDBJ whole genome shotgun (WGS) entry which is preliminary data.</text>
</comment>
<keyword evidence="3" id="KW-1185">Reference proteome</keyword>